<sequence length="224" mass="26465">MEIGKSFRLTKRLGSGAFGEIFLGINTKTNTEVAIKIEKQSSPVPQLLQEAEIYKKLLGDANYTDQGIPHVYYVASESDYNYMVNNKLAIIYLKQYLNTIFHILFVNRQWISQEKAQKIIFVFAKKNFHLKLPLCWAYKCLREFNLYTQKEQYIEMQSLIIFQWEQTTNQLNYLQQILVLQKEFLKIIDISPTEKIKLQQVQPGTHHQIHIQVQNNQEEMIWSV</sequence>
<dbReference type="EMBL" id="LDAU01000159">
    <property type="protein sequence ID" value="KRX02009.1"/>
    <property type="molecule type" value="Genomic_DNA"/>
</dbReference>
<dbReference type="SUPFAM" id="SSF56112">
    <property type="entry name" value="Protein kinase-like (PK-like)"/>
    <property type="match status" value="1"/>
</dbReference>
<dbReference type="AlphaFoldDB" id="A0A0V0QIG1"/>
<keyword evidence="4" id="KW-1185">Reference proteome</keyword>
<keyword evidence="1" id="KW-0547">Nucleotide-binding</keyword>
<proteinExistence type="predicted"/>
<dbReference type="GO" id="GO:0005524">
    <property type="term" value="F:ATP binding"/>
    <property type="evidence" value="ECO:0007669"/>
    <property type="project" value="UniProtKB-UniRule"/>
</dbReference>
<feature type="domain" description="Protein kinase" evidence="2">
    <location>
        <begin position="7"/>
        <end position="224"/>
    </location>
</feature>
<dbReference type="InterPro" id="IPR000719">
    <property type="entry name" value="Prot_kinase_dom"/>
</dbReference>
<dbReference type="OrthoDB" id="5800476at2759"/>
<dbReference type="InterPro" id="IPR011009">
    <property type="entry name" value="Kinase-like_dom_sf"/>
</dbReference>
<evidence type="ECO:0000256" key="1">
    <source>
        <dbReference type="PROSITE-ProRule" id="PRU10141"/>
    </source>
</evidence>
<keyword evidence="3" id="KW-0418">Kinase</keyword>
<feature type="binding site" evidence="1">
    <location>
        <position position="36"/>
    </location>
    <ligand>
        <name>ATP</name>
        <dbReference type="ChEBI" id="CHEBI:30616"/>
    </ligand>
</feature>
<evidence type="ECO:0000313" key="3">
    <source>
        <dbReference type="EMBL" id="KRX02009.1"/>
    </source>
</evidence>
<dbReference type="InterPro" id="IPR017441">
    <property type="entry name" value="Protein_kinase_ATP_BS"/>
</dbReference>
<accession>A0A0V0QIG1</accession>
<dbReference type="PROSITE" id="PS50011">
    <property type="entry name" value="PROTEIN_KINASE_DOM"/>
    <property type="match status" value="1"/>
</dbReference>
<gene>
    <name evidence="3" type="ORF">PPERSA_07654</name>
</gene>
<keyword evidence="1" id="KW-0067">ATP-binding</keyword>
<dbReference type="InParanoid" id="A0A0V0QIG1"/>
<name>A0A0V0QIG1_PSEPJ</name>
<dbReference type="Pfam" id="PF07714">
    <property type="entry name" value="PK_Tyr_Ser-Thr"/>
    <property type="match status" value="1"/>
</dbReference>
<organism evidence="3 4">
    <name type="scientific">Pseudocohnilembus persalinus</name>
    <name type="common">Ciliate</name>
    <dbReference type="NCBI Taxonomy" id="266149"/>
    <lineage>
        <taxon>Eukaryota</taxon>
        <taxon>Sar</taxon>
        <taxon>Alveolata</taxon>
        <taxon>Ciliophora</taxon>
        <taxon>Intramacronucleata</taxon>
        <taxon>Oligohymenophorea</taxon>
        <taxon>Scuticociliatia</taxon>
        <taxon>Philasterida</taxon>
        <taxon>Pseudocohnilembidae</taxon>
        <taxon>Pseudocohnilembus</taxon>
    </lineage>
</organism>
<dbReference type="PROSITE" id="PS00107">
    <property type="entry name" value="PROTEIN_KINASE_ATP"/>
    <property type="match status" value="1"/>
</dbReference>
<evidence type="ECO:0000259" key="2">
    <source>
        <dbReference type="PROSITE" id="PS50011"/>
    </source>
</evidence>
<dbReference type="Proteomes" id="UP000054937">
    <property type="component" value="Unassembled WGS sequence"/>
</dbReference>
<dbReference type="InterPro" id="IPR001245">
    <property type="entry name" value="Ser-Thr/Tyr_kinase_cat_dom"/>
</dbReference>
<reference evidence="3 4" key="1">
    <citation type="journal article" date="2015" name="Sci. Rep.">
        <title>Genome of the facultative scuticociliatosis pathogen Pseudocohnilembus persalinus provides insight into its virulence through horizontal gene transfer.</title>
        <authorList>
            <person name="Xiong J."/>
            <person name="Wang G."/>
            <person name="Cheng J."/>
            <person name="Tian M."/>
            <person name="Pan X."/>
            <person name="Warren A."/>
            <person name="Jiang C."/>
            <person name="Yuan D."/>
            <person name="Miao W."/>
        </authorList>
    </citation>
    <scope>NUCLEOTIDE SEQUENCE [LARGE SCALE GENOMIC DNA]</scope>
    <source>
        <strain evidence="3">36N120E</strain>
    </source>
</reference>
<comment type="caution">
    <text evidence="3">The sequence shown here is derived from an EMBL/GenBank/DDBJ whole genome shotgun (WGS) entry which is preliminary data.</text>
</comment>
<protein>
    <submittedName>
        <fullName evidence="3">Protein kinase-like domain</fullName>
    </submittedName>
</protein>
<dbReference type="GO" id="GO:0004672">
    <property type="term" value="F:protein kinase activity"/>
    <property type="evidence" value="ECO:0007669"/>
    <property type="project" value="InterPro"/>
</dbReference>
<keyword evidence="3" id="KW-0808">Transferase</keyword>
<evidence type="ECO:0000313" key="4">
    <source>
        <dbReference type="Proteomes" id="UP000054937"/>
    </source>
</evidence>
<dbReference type="Gene3D" id="3.30.200.20">
    <property type="entry name" value="Phosphorylase Kinase, domain 1"/>
    <property type="match status" value="1"/>
</dbReference>